<dbReference type="InterPro" id="IPR013113">
    <property type="entry name" value="SIP_FAD-bd"/>
</dbReference>
<dbReference type="Pfam" id="PF04954">
    <property type="entry name" value="SIP"/>
    <property type="match status" value="1"/>
</dbReference>
<name>A0AA97CVZ4_9ACTN</name>
<evidence type="ECO:0000259" key="2">
    <source>
        <dbReference type="Pfam" id="PF08021"/>
    </source>
</evidence>
<dbReference type="PANTHER" id="PTHR30157:SF0">
    <property type="entry name" value="NADPH-DEPENDENT FERRIC-CHELATE REDUCTASE"/>
    <property type="match status" value="1"/>
</dbReference>
<dbReference type="Pfam" id="PF08021">
    <property type="entry name" value="FAD_binding_9"/>
    <property type="match status" value="1"/>
</dbReference>
<dbReference type="EMBL" id="CP128986">
    <property type="protein sequence ID" value="WOC12215.1"/>
    <property type="molecule type" value="Genomic_DNA"/>
</dbReference>
<dbReference type="Gene3D" id="3.40.50.80">
    <property type="entry name" value="Nucleotide-binding domain of ferredoxin-NADP reductase (FNR) module"/>
    <property type="match status" value="1"/>
</dbReference>
<gene>
    <name evidence="3" type="primary">viuB_2</name>
    <name evidence="3" type="ORF">MP11Mi_12980</name>
</gene>
<dbReference type="SUPFAM" id="SSF63380">
    <property type="entry name" value="Riboflavin synthase domain-like"/>
    <property type="match status" value="1"/>
</dbReference>
<accession>A0AA97CVZ4</accession>
<feature type="domain" description="Siderophore-interacting FAD-binding" evidence="2">
    <location>
        <begin position="20"/>
        <end position="133"/>
    </location>
</feature>
<dbReference type="InterPro" id="IPR039261">
    <property type="entry name" value="FNR_nucleotide-bd"/>
</dbReference>
<dbReference type="PANTHER" id="PTHR30157">
    <property type="entry name" value="FERRIC REDUCTASE, NADPH-DEPENDENT"/>
    <property type="match status" value="1"/>
</dbReference>
<feature type="domain" description="SIP-like Rossmann fold" evidence="1">
    <location>
        <begin position="146"/>
        <end position="265"/>
    </location>
</feature>
<dbReference type="CDD" id="cd06193">
    <property type="entry name" value="siderophore_interacting"/>
    <property type="match status" value="1"/>
</dbReference>
<protein>
    <submittedName>
        <fullName evidence="3">Vibriobactin utilization protein ViuB</fullName>
    </submittedName>
</protein>
<organism evidence="3">
    <name type="scientific">Gordonia sp. MP11Mi</name>
    <dbReference type="NCBI Taxonomy" id="3022769"/>
    <lineage>
        <taxon>Bacteria</taxon>
        <taxon>Bacillati</taxon>
        <taxon>Actinomycetota</taxon>
        <taxon>Actinomycetes</taxon>
        <taxon>Mycobacteriales</taxon>
        <taxon>Gordoniaceae</taxon>
        <taxon>Gordonia</taxon>
    </lineage>
</organism>
<evidence type="ECO:0000259" key="1">
    <source>
        <dbReference type="Pfam" id="PF04954"/>
    </source>
</evidence>
<sequence>MGVLPKIQRPASRRMTELVVSRTEDLSSSFRRITLAGEGLESFDYLGFDQMVRLFFPRDDQRQLRMPTVSNDAWLAQFLLQPKSRRPWVRNYTVRRFRRDSLELDIDFVRHRDGGPASAWAERVQPGTPAGIFDEGMCFLPPDDIQWQLLIGDESAVPAVLAILETAPDDMPAAVYLEVPHADDVVTDVSAPAGTEMHWVVRDNDDEVPGTQLAERIRDARLRDGKFYTWVAGEQKLATGVRRHLVNDRSVPKSDIYFSGYWRYGKSAPG</sequence>
<dbReference type="InterPro" id="IPR017938">
    <property type="entry name" value="Riboflavin_synthase-like_b-brl"/>
</dbReference>
<reference evidence="3" key="1">
    <citation type="submission" date="2023-06" db="EMBL/GenBank/DDBJ databases">
        <title>Gordonia sp. nov. and Pseudochrobactrum sp. nov., two species isolated from the burying beetle Nicrophorus vespilloides.</title>
        <authorList>
            <person name="Poehlein A."/>
            <person name="Guzman J."/>
            <person name="Daniel R."/>
            <person name="Vilcinskas A."/>
        </authorList>
    </citation>
    <scope>NUCLEOTIDE SEQUENCE</scope>
    <source>
        <strain evidence="3">MP11Mi</strain>
    </source>
</reference>
<dbReference type="InterPro" id="IPR039374">
    <property type="entry name" value="SIP_fam"/>
</dbReference>
<dbReference type="AlphaFoldDB" id="A0AA97CVZ4"/>
<dbReference type="InterPro" id="IPR007037">
    <property type="entry name" value="SIP_rossman_dom"/>
</dbReference>
<proteinExistence type="predicted"/>
<dbReference type="Gene3D" id="2.40.30.10">
    <property type="entry name" value="Translation factors"/>
    <property type="match status" value="1"/>
</dbReference>
<evidence type="ECO:0000313" key="3">
    <source>
        <dbReference type="EMBL" id="WOC12215.1"/>
    </source>
</evidence>